<organism evidence="14 15">
    <name type="scientific">Bemisia tabaci</name>
    <name type="common">Sweetpotato whitefly</name>
    <name type="synonym">Aleurodes tabaci</name>
    <dbReference type="NCBI Taxonomy" id="7038"/>
    <lineage>
        <taxon>Eukaryota</taxon>
        <taxon>Metazoa</taxon>
        <taxon>Ecdysozoa</taxon>
        <taxon>Arthropoda</taxon>
        <taxon>Hexapoda</taxon>
        <taxon>Insecta</taxon>
        <taxon>Pterygota</taxon>
        <taxon>Neoptera</taxon>
        <taxon>Paraneoptera</taxon>
        <taxon>Hemiptera</taxon>
        <taxon>Sternorrhyncha</taxon>
        <taxon>Aleyrodoidea</taxon>
        <taxon>Aleyrodidae</taxon>
        <taxon>Aleyrodinae</taxon>
        <taxon>Bemisia</taxon>
    </lineage>
</organism>
<dbReference type="Pfam" id="PF02817">
    <property type="entry name" value="E3_binding"/>
    <property type="match status" value="1"/>
</dbReference>
<dbReference type="CDD" id="cd06849">
    <property type="entry name" value="lipoyl_domain"/>
    <property type="match status" value="1"/>
</dbReference>
<evidence type="ECO:0000256" key="8">
    <source>
        <dbReference type="ARBA" id="ARBA00023315"/>
    </source>
</evidence>
<evidence type="ECO:0000256" key="9">
    <source>
        <dbReference type="ARBA" id="ARBA00051775"/>
    </source>
</evidence>
<dbReference type="PANTHER" id="PTHR43178">
    <property type="entry name" value="DIHYDROLIPOAMIDE ACETYLTRANSFERASE COMPONENT OF PYRUVATE DEHYDROGENASE COMPLEX"/>
    <property type="match status" value="1"/>
</dbReference>
<dbReference type="InterPro" id="IPR001078">
    <property type="entry name" value="2-oxoacid_DH_actylTfrase"/>
</dbReference>
<comment type="catalytic activity">
    <reaction evidence="9">
        <text>N(6)-[(R)-dihydrolipoyl]-L-lysyl-[protein] + 2-methylpropanoyl-CoA = N(6)-[(R)-S(8)-2-methylpropanoyldihydrolipoyl]-L-lysyl-[protein] + CoA</text>
        <dbReference type="Rhea" id="RHEA:18865"/>
        <dbReference type="Rhea" id="RHEA-COMP:10475"/>
        <dbReference type="Rhea" id="RHEA-COMP:10497"/>
        <dbReference type="ChEBI" id="CHEBI:57287"/>
        <dbReference type="ChEBI" id="CHEBI:57338"/>
        <dbReference type="ChEBI" id="CHEBI:83100"/>
        <dbReference type="ChEBI" id="CHEBI:83142"/>
        <dbReference type="EC" id="2.3.1.168"/>
    </reaction>
    <physiologicalReaction direction="left-to-right" evidence="9">
        <dbReference type="Rhea" id="RHEA:18866"/>
    </physiologicalReaction>
</comment>
<name>A0A9P0ACH0_BEMTA</name>
<dbReference type="SUPFAM" id="SSF47005">
    <property type="entry name" value="Peripheral subunit-binding domain of 2-oxo acid dehydrogenase complex"/>
    <property type="match status" value="1"/>
</dbReference>
<feature type="compositionally biased region" description="Basic and acidic residues" evidence="11">
    <location>
        <begin position="228"/>
        <end position="239"/>
    </location>
</feature>
<dbReference type="SUPFAM" id="SSF51230">
    <property type="entry name" value="Single hybrid motif"/>
    <property type="match status" value="1"/>
</dbReference>
<keyword evidence="8 10" id="KW-0012">Acyltransferase</keyword>
<dbReference type="FunFam" id="4.10.320.10:FF:000002">
    <property type="entry name" value="Dihydrolipoamide acetyltransferase component of pyruvate dehydrogenase complex"/>
    <property type="match status" value="1"/>
</dbReference>
<protein>
    <recommendedName>
        <fullName evidence="10">Dihydrolipoamide acetyltransferase component of pyruvate dehydrogenase complex</fullName>
        <ecNumber evidence="10">2.3.1.-</ecNumber>
    </recommendedName>
</protein>
<dbReference type="PANTHER" id="PTHR43178:SF5">
    <property type="entry name" value="LIPOAMIDE ACYLTRANSFERASE COMPONENT OF BRANCHED-CHAIN ALPHA-KETO ACID DEHYDROGENASE COMPLEX, MITOCHONDRIAL"/>
    <property type="match status" value="1"/>
</dbReference>
<dbReference type="InterPro" id="IPR036625">
    <property type="entry name" value="E3-bd_dom_sf"/>
</dbReference>
<dbReference type="FunFam" id="3.30.559.10:FF:000027">
    <property type="entry name" value="Dihydrolipoamide acetyltransferase component of pyruvate dehydrogenase complex"/>
    <property type="match status" value="1"/>
</dbReference>
<evidence type="ECO:0000256" key="4">
    <source>
        <dbReference type="ARBA" id="ARBA00022679"/>
    </source>
</evidence>
<evidence type="ECO:0000256" key="1">
    <source>
        <dbReference type="ARBA" id="ARBA00001938"/>
    </source>
</evidence>
<keyword evidence="15" id="KW-1185">Reference proteome</keyword>
<comment type="subcellular location">
    <subcellularLocation>
        <location evidence="2">Mitochondrion matrix</location>
    </subcellularLocation>
</comment>
<evidence type="ECO:0000313" key="14">
    <source>
        <dbReference type="EMBL" id="CAH0390203.1"/>
    </source>
</evidence>
<dbReference type="Pfam" id="PF00198">
    <property type="entry name" value="2-oxoacid_dh"/>
    <property type="match status" value="1"/>
</dbReference>
<evidence type="ECO:0000259" key="13">
    <source>
        <dbReference type="PROSITE" id="PS51826"/>
    </source>
</evidence>
<keyword evidence="6" id="KW-0809">Transit peptide</keyword>
<dbReference type="InterPro" id="IPR023213">
    <property type="entry name" value="CAT-like_dom_sf"/>
</dbReference>
<dbReference type="KEGG" id="btab:109036671"/>
<evidence type="ECO:0000256" key="3">
    <source>
        <dbReference type="ARBA" id="ARBA00007317"/>
    </source>
</evidence>
<keyword evidence="4 10" id="KW-0808">Transferase</keyword>
<dbReference type="PROSITE" id="PS50968">
    <property type="entry name" value="BIOTINYL_LIPOYL"/>
    <property type="match status" value="1"/>
</dbReference>
<comment type="cofactor">
    <cofactor evidence="1 10">
        <name>(R)-lipoate</name>
        <dbReference type="ChEBI" id="CHEBI:83088"/>
    </cofactor>
</comment>
<accession>A0A9P0ACH0</accession>
<dbReference type="InterPro" id="IPR004167">
    <property type="entry name" value="PSBD"/>
</dbReference>
<evidence type="ECO:0000256" key="11">
    <source>
        <dbReference type="SAM" id="MobiDB-lite"/>
    </source>
</evidence>
<feature type="domain" description="Lipoyl-binding" evidence="12">
    <location>
        <begin position="56"/>
        <end position="131"/>
    </location>
</feature>
<dbReference type="GO" id="GO:0043754">
    <property type="term" value="F:dihydrolipoamide branched chain acyltransferase activity"/>
    <property type="evidence" value="ECO:0007669"/>
    <property type="project" value="UniProtKB-EC"/>
</dbReference>
<feature type="region of interest" description="Disordered" evidence="11">
    <location>
        <begin position="226"/>
        <end position="254"/>
    </location>
</feature>
<dbReference type="FunFam" id="2.40.50.100:FF:000013">
    <property type="entry name" value="Dihydrolipoamide acetyltransferase component of pyruvate dehydrogenase complex"/>
    <property type="match status" value="1"/>
</dbReference>
<keyword evidence="7" id="KW-0496">Mitochondrion</keyword>
<evidence type="ECO:0000256" key="5">
    <source>
        <dbReference type="ARBA" id="ARBA00022823"/>
    </source>
</evidence>
<reference evidence="14" key="1">
    <citation type="submission" date="2021-12" db="EMBL/GenBank/DDBJ databases">
        <authorList>
            <person name="King R."/>
        </authorList>
    </citation>
    <scope>NUCLEOTIDE SEQUENCE</scope>
</reference>
<dbReference type="EMBL" id="OU963866">
    <property type="protein sequence ID" value="CAH0390203.1"/>
    <property type="molecule type" value="Genomic_DNA"/>
</dbReference>
<dbReference type="InterPro" id="IPR003016">
    <property type="entry name" value="2-oxoA_DH_lipoyl-BS"/>
</dbReference>
<feature type="domain" description="Peripheral subunit-binding (PSBD)" evidence="13">
    <location>
        <begin position="184"/>
        <end position="221"/>
    </location>
</feature>
<dbReference type="PROSITE" id="PS00189">
    <property type="entry name" value="LIPOYL"/>
    <property type="match status" value="1"/>
</dbReference>
<dbReference type="GO" id="GO:0016407">
    <property type="term" value="F:acetyltransferase activity"/>
    <property type="evidence" value="ECO:0007669"/>
    <property type="project" value="TreeGrafter"/>
</dbReference>
<dbReference type="Gene3D" id="2.40.50.100">
    <property type="match status" value="1"/>
</dbReference>
<evidence type="ECO:0000256" key="6">
    <source>
        <dbReference type="ARBA" id="ARBA00022946"/>
    </source>
</evidence>
<dbReference type="Pfam" id="PF00364">
    <property type="entry name" value="Biotin_lipoyl"/>
    <property type="match status" value="1"/>
</dbReference>
<dbReference type="Gene3D" id="3.30.559.10">
    <property type="entry name" value="Chloramphenicol acetyltransferase-like domain"/>
    <property type="match status" value="1"/>
</dbReference>
<sequence>MLRHLRSRLRSGLSLRPAEGKARQFEAPRRSNCHPRVLTWHSHGLHTSKATAAAAVKPFILSDIGEGIKQVVITKWHVKEGDVVEEFDDVCDVESDKAATTITSKFKGVVKKVHYDVDATAQVGAPLVDIEVQSEDAEPLVEKAVQSESTQVAPSGAGAEEMPLATPVAGSSGEEEKRAGERPLATPAVRRLLRENQLSLQEVRGSGKGGRVLKEDVLSFIDNNKVNRQRDETESHYEQLRQTQAQAAGGEGAGAGNQDVVFRVEGLTKHMVRSMTASSAIPTMTFGDEVNVTTLVQWREQFRETLAKRDVKLTFLPFMMKAMSLAILKYPIVNASLDEKCERITYKSAHNIGFAVATARGLVVPNVKNVRNLSILQIAVELARLQNLAHAGRLTPFDISGGTITISNIGSVGGIYFRPLINPPEVVIGATGKLQTLPRYNKNGELEKTQIINISWAADHRIVDGATLALFSNTWKEYLENPSALLLGLV</sequence>
<dbReference type="InterPro" id="IPR050743">
    <property type="entry name" value="2-oxoacid_DH_E2_comp"/>
</dbReference>
<evidence type="ECO:0000259" key="12">
    <source>
        <dbReference type="PROSITE" id="PS50968"/>
    </source>
</evidence>
<dbReference type="GO" id="GO:0005759">
    <property type="term" value="C:mitochondrial matrix"/>
    <property type="evidence" value="ECO:0007669"/>
    <property type="project" value="UniProtKB-SubCell"/>
</dbReference>
<dbReference type="GO" id="GO:0005829">
    <property type="term" value="C:cytosol"/>
    <property type="evidence" value="ECO:0007669"/>
    <property type="project" value="UniProtKB-ARBA"/>
</dbReference>
<dbReference type="SUPFAM" id="SSF52777">
    <property type="entry name" value="CoA-dependent acyltransferases"/>
    <property type="match status" value="1"/>
</dbReference>
<dbReference type="AlphaFoldDB" id="A0A9P0ACH0"/>
<evidence type="ECO:0000256" key="2">
    <source>
        <dbReference type="ARBA" id="ARBA00004305"/>
    </source>
</evidence>
<dbReference type="Gene3D" id="4.10.320.10">
    <property type="entry name" value="E3-binding domain"/>
    <property type="match status" value="1"/>
</dbReference>
<dbReference type="Proteomes" id="UP001152759">
    <property type="component" value="Chromosome 5"/>
</dbReference>
<comment type="similarity">
    <text evidence="3 10">Belongs to the 2-oxoacid dehydrogenase family.</text>
</comment>
<dbReference type="GO" id="GO:0031405">
    <property type="term" value="F:lipoic acid binding"/>
    <property type="evidence" value="ECO:0007669"/>
    <property type="project" value="TreeGrafter"/>
</dbReference>
<evidence type="ECO:0000256" key="10">
    <source>
        <dbReference type="RuleBase" id="RU003423"/>
    </source>
</evidence>
<evidence type="ECO:0000313" key="15">
    <source>
        <dbReference type="Proteomes" id="UP001152759"/>
    </source>
</evidence>
<gene>
    <name evidence="14" type="ORF">BEMITA_LOCUS8946</name>
</gene>
<dbReference type="InterPro" id="IPR000089">
    <property type="entry name" value="Biotin_lipoyl"/>
</dbReference>
<proteinExistence type="inferred from homology"/>
<dbReference type="PROSITE" id="PS51826">
    <property type="entry name" value="PSBD"/>
    <property type="match status" value="1"/>
</dbReference>
<feature type="region of interest" description="Disordered" evidence="11">
    <location>
        <begin position="148"/>
        <end position="182"/>
    </location>
</feature>
<keyword evidence="5 10" id="KW-0450">Lipoyl</keyword>
<evidence type="ECO:0000256" key="7">
    <source>
        <dbReference type="ARBA" id="ARBA00023128"/>
    </source>
</evidence>
<dbReference type="EC" id="2.3.1.-" evidence="10"/>
<dbReference type="InterPro" id="IPR011053">
    <property type="entry name" value="Single_hybrid_motif"/>
</dbReference>